<evidence type="ECO:0000256" key="1">
    <source>
        <dbReference type="SAM" id="SignalP"/>
    </source>
</evidence>
<accession>A0ABV1CYQ9</accession>
<keyword evidence="3" id="KW-1185">Reference proteome</keyword>
<comment type="caution">
    <text evidence="2">The sequence shown here is derived from an EMBL/GenBank/DDBJ whole genome shotgun (WGS) entry which is preliminary data.</text>
</comment>
<feature type="chain" id="PRO_5046082089" evidence="1">
    <location>
        <begin position="31"/>
        <end position="170"/>
    </location>
</feature>
<organism evidence="2 3">
    <name type="scientific">Megasphaera intestinihominis</name>
    <dbReference type="NCBI Taxonomy" id="3133159"/>
    <lineage>
        <taxon>Bacteria</taxon>
        <taxon>Bacillati</taxon>
        <taxon>Bacillota</taxon>
        <taxon>Negativicutes</taxon>
        <taxon>Veillonellales</taxon>
        <taxon>Veillonellaceae</taxon>
        <taxon>Megasphaera</taxon>
    </lineage>
</organism>
<proteinExistence type="predicted"/>
<reference evidence="2 3" key="1">
    <citation type="submission" date="2024-03" db="EMBL/GenBank/DDBJ databases">
        <title>Human intestinal bacterial collection.</title>
        <authorList>
            <person name="Pauvert C."/>
            <person name="Hitch T.C.A."/>
            <person name="Clavel T."/>
        </authorList>
    </citation>
    <scope>NUCLEOTIDE SEQUENCE [LARGE SCALE GENOMIC DNA]</scope>
    <source>
        <strain evidence="2 3">CLA-AA-H81</strain>
    </source>
</reference>
<dbReference type="EMBL" id="JBBMEU010000117">
    <property type="protein sequence ID" value="MEQ2423276.1"/>
    <property type="molecule type" value="Genomic_DNA"/>
</dbReference>
<gene>
    <name evidence="2" type="ORF">WMO23_11125</name>
</gene>
<dbReference type="RefSeq" id="WP_020309818.1">
    <property type="nucleotide sequence ID" value="NZ_JBBMEU010000117.1"/>
</dbReference>
<protein>
    <submittedName>
        <fullName evidence="2">Uncharacterized protein</fullName>
    </submittedName>
</protein>
<evidence type="ECO:0000313" key="3">
    <source>
        <dbReference type="Proteomes" id="UP001433088"/>
    </source>
</evidence>
<evidence type="ECO:0000313" key="2">
    <source>
        <dbReference type="EMBL" id="MEQ2423276.1"/>
    </source>
</evidence>
<sequence length="170" mass="19766">MNIFRKTFFLIFVVFTWLILSGLMQPTVQAASPATSHEQNMTYDPGGFCDLHWGEPLNQIKQEYRMKLLGYSYGMARYWVLIPDAHGEMYLQGPVMAKACFYEGRLLSITIFMNGGFEERVRHISHRYGTPRRFEGLYVWEGPYTTMLLGQDDKGITLMMLSNVLKKIRM</sequence>
<keyword evidence="1" id="KW-0732">Signal</keyword>
<feature type="signal peptide" evidence="1">
    <location>
        <begin position="1"/>
        <end position="30"/>
    </location>
</feature>
<name>A0ABV1CYQ9_9FIRM</name>
<dbReference type="Proteomes" id="UP001433088">
    <property type="component" value="Unassembled WGS sequence"/>
</dbReference>